<dbReference type="SUPFAM" id="SSF55874">
    <property type="entry name" value="ATPase domain of HSP90 chaperone/DNA topoisomerase II/histidine kinase"/>
    <property type="match status" value="1"/>
</dbReference>
<dbReference type="PROSITE" id="PS50109">
    <property type="entry name" value="HIS_KIN"/>
    <property type="match status" value="1"/>
</dbReference>
<evidence type="ECO:0000259" key="11">
    <source>
        <dbReference type="PROSITE" id="PS50109"/>
    </source>
</evidence>
<sequence length="492" mass="54539">MNLNTRITMKFLLQIGLLLLAVWSIIGVALGFYFVSKRSSAAQTPGLDPAVLLKQMATATSVDGGRIQVSGRVLAEVKEGGGWIEILDDNGRAIYHFNLPRDVPKKYAPGLLVYDKLNPQTFGYQLSTWYGTVDHQSLTWLYGLPPSDSTRAHSHQPFLYIALLFGGSLCATIVAAYLFGRRMGAPVLHMMNWLQNLAAQSYTEPTDARGLPKSKRSANGELRRPYRMYRDVLATLDRLSTALQQSDADRQRLEQTREEWIAGITHDLRTPLSSVKGYADLCAAPDYAWTASEVREFGRVISEKATYIDGLIDDLGLTFRLRNHALPLQRKPENVTELVRHAVIDLVNHGQAEGKTVQFDSEAGETIYPLDAKWFTRAFDNLLNNALQHNPNGTTVSIDVQRMNIDGDRYSGVRIEIRDDGAGMDEDTVAHLFDRYFRGTNTAEHQVKGSGLGTAIAKQLIEAHGGHISVESTLGHGTTLVVELPPLHRGSL</sequence>
<keyword evidence="10" id="KW-0812">Transmembrane</keyword>
<dbReference type="InterPro" id="IPR036890">
    <property type="entry name" value="HATPase_C_sf"/>
</dbReference>
<dbReference type="Pfam" id="PF02518">
    <property type="entry name" value="HATPase_c"/>
    <property type="match status" value="1"/>
</dbReference>
<keyword evidence="6" id="KW-0547">Nucleotide-binding</keyword>
<keyword evidence="4" id="KW-0597">Phosphoprotein</keyword>
<comment type="subcellular location">
    <subcellularLocation>
        <location evidence="2">Membrane</location>
    </subcellularLocation>
</comment>
<dbReference type="GO" id="GO:0016301">
    <property type="term" value="F:kinase activity"/>
    <property type="evidence" value="ECO:0007669"/>
    <property type="project" value="UniProtKB-KW"/>
</dbReference>
<dbReference type="InterPro" id="IPR050351">
    <property type="entry name" value="BphY/WalK/GraS-like"/>
</dbReference>
<evidence type="ECO:0000256" key="10">
    <source>
        <dbReference type="SAM" id="Phobius"/>
    </source>
</evidence>
<dbReference type="SMART" id="SM00387">
    <property type="entry name" value="HATPase_c"/>
    <property type="match status" value="1"/>
</dbReference>
<evidence type="ECO:0000256" key="1">
    <source>
        <dbReference type="ARBA" id="ARBA00000085"/>
    </source>
</evidence>
<evidence type="ECO:0000256" key="8">
    <source>
        <dbReference type="ARBA" id="ARBA00022840"/>
    </source>
</evidence>
<keyword evidence="10" id="KW-1133">Transmembrane helix</keyword>
<name>A0ABV5AAP7_9BACL</name>
<feature type="transmembrane region" description="Helical" evidence="10">
    <location>
        <begin position="12"/>
        <end position="35"/>
    </location>
</feature>
<keyword evidence="7 12" id="KW-0418">Kinase</keyword>
<dbReference type="PRINTS" id="PR00344">
    <property type="entry name" value="BCTRLSENSOR"/>
</dbReference>
<evidence type="ECO:0000256" key="6">
    <source>
        <dbReference type="ARBA" id="ARBA00022741"/>
    </source>
</evidence>
<evidence type="ECO:0000313" key="13">
    <source>
        <dbReference type="Proteomes" id="UP001579974"/>
    </source>
</evidence>
<evidence type="ECO:0000256" key="7">
    <source>
        <dbReference type="ARBA" id="ARBA00022777"/>
    </source>
</evidence>
<comment type="catalytic activity">
    <reaction evidence="1">
        <text>ATP + protein L-histidine = ADP + protein N-phospho-L-histidine.</text>
        <dbReference type="EC" id="2.7.13.3"/>
    </reaction>
</comment>
<dbReference type="CDD" id="cd00075">
    <property type="entry name" value="HATPase"/>
    <property type="match status" value="1"/>
</dbReference>
<dbReference type="EC" id="2.7.13.3" evidence="3"/>
<evidence type="ECO:0000256" key="5">
    <source>
        <dbReference type="ARBA" id="ARBA00022679"/>
    </source>
</evidence>
<accession>A0ABV5AAP7</accession>
<dbReference type="Proteomes" id="UP001579974">
    <property type="component" value="Unassembled WGS sequence"/>
</dbReference>
<dbReference type="EMBL" id="JBDXSU010000002">
    <property type="protein sequence ID" value="MFB5189258.1"/>
    <property type="molecule type" value="Genomic_DNA"/>
</dbReference>
<keyword evidence="10" id="KW-0472">Membrane</keyword>
<dbReference type="RefSeq" id="WP_275472598.1">
    <property type="nucleotide sequence ID" value="NZ_CP162940.1"/>
</dbReference>
<dbReference type="SMART" id="SM00388">
    <property type="entry name" value="HisKA"/>
    <property type="match status" value="1"/>
</dbReference>
<proteinExistence type="predicted"/>
<dbReference type="PANTHER" id="PTHR45453">
    <property type="entry name" value="PHOSPHATE REGULON SENSOR PROTEIN PHOR"/>
    <property type="match status" value="1"/>
</dbReference>
<dbReference type="InterPro" id="IPR036097">
    <property type="entry name" value="HisK_dim/P_sf"/>
</dbReference>
<gene>
    <name evidence="12" type="ORF">KKP3000_002258</name>
</gene>
<keyword evidence="8" id="KW-0067">ATP-binding</keyword>
<dbReference type="Gene3D" id="1.10.287.130">
    <property type="match status" value="1"/>
</dbReference>
<dbReference type="Gene3D" id="3.30.565.10">
    <property type="entry name" value="Histidine kinase-like ATPase, C-terminal domain"/>
    <property type="match status" value="1"/>
</dbReference>
<feature type="transmembrane region" description="Helical" evidence="10">
    <location>
        <begin position="158"/>
        <end position="180"/>
    </location>
</feature>
<evidence type="ECO:0000313" key="12">
    <source>
        <dbReference type="EMBL" id="MFB5189258.1"/>
    </source>
</evidence>
<evidence type="ECO:0000256" key="9">
    <source>
        <dbReference type="ARBA" id="ARBA00023012"/>
    </source>
</evidence>
<dbReference type="CDD" id="cd00082">
    <property type="entry name" value="HisKA"/>
    <property type="match status" value="1"/>
</dbReference>
<dbReference type="InterPro" id="IPR005467">
    <property type="entry name" value="His_kinase_dom"/>
</dbReference>
<dbReference type="Pfam" id="PF00512">
    <property type="entry name" value="HisKA"/>
    <property type="match status" value="1"/>
</dbReference>
<reference evidence="12 13" key="1">
    <citation type="journal article" date="2024" name="Int. J. Mol. Sci.">
        <title>Exploration of Alicyclobacillus spp. Genome in Search of Antibiotic Resistance.</title>
        <authorList>
            <person name="Bucka-Kolendo J."/>
            <person name="Kiousi D.E."/>
            <person name="Dekowska A."/>
            <person name="Mikolajczuk-Szczyrba A."/>
            <person name="Karadedos D.M."/>
            <person name="Michael P."/>
            <person name="Galanis A."/>
            <person name="Sokolowska B."/>
        </authorList>
    </citation>
    <scope>NUCLEOTIDE SEQUENCE [LARGE SCALE GENOMIC DNA]</scope>
    <source>
        <strain evidence="12 13">KKP 3000</strain>
    </source>
</reference>
<evidence type="ECO:0000256" key="4">
    <source>
        <dbReference type="ARBA" id="ARBA00022553"/>
    </source>
</evidence>
<dbReference type="SUPFAM" id="SSF47384">
    <property type="entry name" value="Homodimeric domain of signal transducing histidine kinase"/>
    <property type="match status" value="1"/>
</dbReference>
<dbReference type="InterPro" id="IPR003661">
    <property type="entry name" value="HisK_dim/P_dom"/>
</dbReference>
<keyword evidence="13" id="KW-1185">Reference proteome</keyword>
<keyword evidence="9" id="KW-0902">Two-component regulatory system</keyword>
<comment type="caution">
    <text evidence="12">The sequence shown here is derived from an EMBL/GenBank/DDBJ whole genome shotgun (WGS) entry which is preliminary data.</text>
</comment>
<protein>
    <recommendedName>
        <fullName evidence="3">histidine kinase</fullName>
        <ecNumber evidence="3">2.7.13.3</ecNumber>
    </recommendedName>
</protein>
<feature type="domain" description="Histidine kinase" evidence="11">
    <location>
        <begin position="263"/>
        <end position="488"/>
    </location>
</feature>
<evidence type="ECO:0000256" key="3">
    <source>
        <dbReference type="ARBA" id="ARBA00012438"/>
    </source>
</evidence>
<dbReference type="PANTHER" id="PTHR45453:SF1">
    <property type="entry name" value="PHOSPHATE REGULON SENSOR PROTEIN PHOR"/>
    <property type="match status" value="1"/>
</dbReference>
<organism evidence="12 13">
    <name type="scientific">Alicyclobacillus fastidiosus</name>
    <dbReference type="NCBI Taxonomy" id="392011"/>
    <lineage>
        <taxon>Bacteria</taxon>
        <taxon>Bacillati</taxon>
        <taxon>Bacillota</taxon>
        <taxon>Bacilli</taxon>
        <taxon>Bacillales</taxon>
        <taxon>Alicyclobacillaceae</taxon>
        <taxon>Alicyclobacillus</taxon>
    </lineage>
</organism>
<evidence type="ECO:0000256" key="2">
    <source>
        <dbReference type="ARBA" id="ARBA00004370"/>
    </source>
</evidence>
<keyword evidence="5" id="KW-0808">Transferase</keyword>
<dbReference type="InterPro" id="IPR004358">
    <property type="entry name" value="Sig_transdc_His_kin-like_C"/>
</dbReference>
<dbReference type="InterPro" id="IPR003594">
    <property type="entry name" value="HATPase_dom"/>
</dbReference>